<evidence type="ECO:0000313" key="1">
    <source>
        <dbReference type="EMBL" id="TGO72786.1"/>
    </source>
</evidence>
<dbReference type="Proteomes" id="UP000297229">
    <property type="component" value="Unassembled WGS sequence"/>
</dbReference>
<proteinExistence type="predicted"/>
<comment type="caution">
    <text evidence="1">The sequence shown here is derived from an EMBL/GenBank/DDBJ whole genome shotgun (WGS) entry which is preliminary data.</text>
</comment>
<organism evidence="1 2">
    <name type="scientific">Botrytis elliptica</name>
    <dbReference type="NCBI Taxonomy" id="278938"/>
    <lineage>
        <taxon>Eukaryota</taxon>
        <taxon>Fungi</taxon>
        <taxon>Dikarya</taxon>
        <taxon>Ascomycota</taxon>
        <taxon>Pezizomycotina</taxon>
        <taxon>Leotiomycetes</taxon>
        <taxon>Helotiales</taxon>
        <taxon>Sclerotiniaceae</taxon>
        <taxon>Botrytis</taxon>
    </lineage>
</organism>
<accession>A0A4Z1JH25</accession>
<reference evidence="1 2" key="1">
    <citation type="submission" date="2017-12" db="EMBL/GenBank/DDBJ databases">
        <title>Comparative genomics of Botrytis spp.</title>
        <authorList>
            <person name="Valero-Jimenez C.A."/>
            <person name="Tapia P."/>
            <person name="Veloso J."/>
            <person name="Silva-Moreno E."/>
            <person name="Staats M."/>
            <person name="Valdes J.H."/>
            <person name="Van Kan J.A.L."/>
        </authorList>
    </citation>
    <scope>NUCLEOTIDE SEQUENCE [LARGE SCALE GENOMIC DNA]</scope>
    <source>
        <strain evidence="1 2">Be9601</strain>
    </source>
</reference>
<name>A0A4Z1JH25_9HELO</name>
<dbReference type="EMBL" id="PQXM01000417">
    <property type="protein sequence ID" value="TGO72786.1"/>
    <property type="molecule type" value="Genomic_DNA"/>
</dbReference>
<gene>
    <name evidence="1" type="ORF">BELL_0419g00080</name>
</gene>
<evidence type="ECO:0000313" key="2">
    <source>
        <dbReference type="Proteomes" id="UP000297229"/>
    </source>
</evidence>
<keyword evidence="2" id="KW-1185">Reference proteome</keyword>
<dbReference type="AlphaFoldDB" id="A0A4Z1JH25"/>
<sequence length="87" mass="9600">MEDTLILHVNKHTCFPYLMQLKKVPRHELAALQKTRLAFKLHLFGTREDIIAGVIDSAFGDLTAGVGVDGAEGSLVLWVPKSGRLIM</sequence>
<protein>
    <submittedName>
        <fullName evidence="1">Uncharacterized protein</fullName>
    </submittedName>
</protein>